<reference evidence="2 3" key="1">
    <citation type="submission" date="2023-03" db="EMBL/GenBank/DDBJ databases">
        <title>Bacillus Genome Sequencing.</title>
        <authorList>
            <person name="Dunlap C."/>
        </authorList>
    </citation>
    <scope>NUCLEOTIDE SEQUENCE [LARGE SCALE GENOMIC DNA]</scope>
    <source>
        <strain evidence="2 3">B-59205</strain>
    </source>
</reference>
<feature type="chain" id="PRO_5043790885" evidence="1">
    <location>
        <begin position="25"/>
        <end position="266"/>
    </location>
</feature>
<dbReference type="RefSeq" id="WP_326123119.1">
    <property type="nucleotide sequence ID" value="NZ_JARSFG010000012.1"/>
</dbReference>
<organism evidence="2 3">
    <name type="scientific">Metasolibacillus meyeri</name>
    <dbReference type="NCBI Taxonomy" id="1071052"/>
    <lineage>
        <taxon>Bacteria</taxon>
        <taxon>Bacillati</taxon>
        <taxon>Bacillota</taxon>
        <taxon>Bacilli</taxon>
        <taxon>Bacillales</taxon>
        <taxon>Caryophanaceae</taxon>
        <taxon>Metasolibacillus</taxon>
    </lineage>
</organism>
<accession>A0AAW9NLY4</accession>
<protein>
    <submittedName>
        <fullName evidence="2">Uncharacterized protein</fullName>
    </submittedName>
</protein>
<keyword evidence="3" id="KW-1185">Reference proteome</keyword>
<dbReference type="Proteomes" id="UP001344888">
    <property type="component" value="Unassembled WGS sequence"/>
</dbReference>
<evidence type="ECO:0000256" key="1">
    <source>
        <dbReference type="SAM" id="SignalP"/>
    </source>
</evidence>
<comment type="caution">
    <text evidence="2">The sequence shown here is derived from an EMBL/GenBank/DDBJ whole genome shotgun (WGS) entry which is preliminary data.</text>
</comment>
<sequence>MKKMFLCSLSSVFLFSLFYLFAPAISTFAASENVSDRIEHPNLENMDTDEVNSLLNALLPGEKIVYETTIVQHYNLLDDGSLVEVNPNIVTPFATIPSSDLTVWSEIYDSYIDRKGKRVWINAQWNKTLGSISNPGTKGDKISIAVPLGWDITAGSYSCQEHTTGINPGSSSSYWVYQSNCGGGTYDLGFSGAVWSLTQTQKVWHKASASLRMERTSSTAQNKIIGQYVRDTGNSTTWTIGYGPASISIIGNKSTDKVSWDTPFTY</sequence>
<feature type="signal peptide" evidence="1">
    <location>
        <begin position="1"/>
        <end position="24"/>
    </location>
</feature>
<proteinExistence type="predicted"/>
<keyword evidence="1" id="KW-0732">Signal</keyword>
<dbReference type="AlphaFoldDB" id="A0AAW9NLY4"/>
<evidence type="ECO:0000313" key="3">
    <source>
        <dbReference type="Proteomes" id="UP001344888"/>
    </source>
</evidence>
<gene>
    <name evidence="2" type="ORF">P9B03_09095</name>
</gene>
<name>A0AAW9NLY4_9BACL</name>
<evidence type="ECO:0000313" key="2">
    <source>
        <dbReference type="EMBL" id="MEC1178637.1"/>
    </source>
</evidence>
<dbReference type="EMBL" id="JARSFG010000012">
    <property type="protein sequence ID" value="MEC1178637.1"/>
    <property type="molecule type" value="Genomic_DNA"/>
</dbReference>